<evidence type="ECO:0000256" key="6">
    <source>
        <dbReference type="PROSITE-ProRule" id="PRU10141"/>
    </source>
</evidence>
<dbReference type="CDD" id="cd14014">
    <property type="entry name" value="STKc_PknB_like"/>
    <property type="match status" value="1"/>
</dbReference>
<feature type="repeat" description="WD" evidence="5">
    <location>
        <begin position="693"/>
        <end position="727"/>
    </location>
</feature>
<dbReference type="SUPFAM" id="SSF56112">
    <property type="entry name" value="Protein kinase-like (PK-like)"/>
    <property type="match status" value="1"/>
</dbReference>
<evidence type="ECO:0000256" key="5">
    <source>
        <dbReference type="PROSITE-ProRule" id="PRU00221"/>
    </source>
</evidence>
<dbReference type="PROSITE" id="PS00107">
    <property type="entry name" value="PROTEIN_KINASE_ATP"/>
    <property type="match status" value="1"/>
</dbReference>
<dbReference type="PROSITE" id="PS50011">
    <property type="entry name" value="PROTEIN_KINASE_DOM"/>
    <property type="match status" value="1"/>
</dbReference>
<dbReference type="InterPro" id="IPR000719">
    <property type="entry name" value="Prot_kinase_dom"/>
</dbReference>
<keyword evidence="3 6" id="KW-0547">Nucleotide-binding</keyword>
<dbReference type="InterPro" id="IPR020472">
    <property type="entry name" value="WD40_PAC1"/>
</dbReference>
<evidence type="ECO:0000259" key="8">
    <source>
        <dbReference type="PROSITE" id="PS50011"/>
    </source>
</evidence>
<keyword evidence="2" id="KW-0677">Repeat</keyword>
<dbReference type="InterPro" id="IPR036322">
    <property type="entry name" value="WD40_repeat_dom_sf"/>
</dbReference>
<sequence length="727" mass="74668">MDRLRAGDPEWVGPYRLLGRLGGGGMGQVFLGLSRGGRQVAVKVVRPELADDARFRERFAAEIAAARKVGGFFTAQVVDADPDADPPWLVTAYVPGPSLEQAVHEHGPLPGETVSVLGAGLAEGLAAIHRCGLVHRDLKPGNVILAEDGPRVIDFGIARALDATHHTASITGTPPFMSPEQTRGQEIGPASDVFSFASVLVYAATGRTPFGEGPTDAIIYRIRHDPPDLSGLPPHLTGLVTDCLAKDPESRPSVDDVIDHLAGPHISSRWLPPAVTTAVAERRAEADALLHPSRGSTDETGRWGAHDRGQRGAASGAGNPGTDLGHAETIGPSAFDGREASRAAPGPATPQDPGRAGPAGPAGPGAPVRRSRLRASVLPASVLLAAVVVAATTAFVLTQRHGGTTPGPAPTPAQRRGGSGGHAPAPVSGGGSTPTWHLLKVVDLNTTNALGTVAFSPDGKTIAAGAPDDDKIWLFGDTIAARTLSGPSGVSSVAFSPDGRTLAAGGHDDKVWLWDVTSGAPTGHALTGHTDTVYSVAFSPDGRTLASGSADKTIRLWNTATGAPLGHPLTGHTDSVYSVAFSPDGRTLASGGRDTLRLWNTATQAPIGQAITGGTYSVAFSPDGKTIASDGDADDVRLWDAATGNPVGHPFTGHTDTVFSVAFSPDGRTLAAGGDDQEVRLWNTADGAPIGQPLGYSDDIMAIAFSPDGRTLASGGRDGKVQLWGLS</sequence>
<organism evidence="9 10">
    <name type="scientific">Actinoallomurus spadix</name>
    <dbReference type="NCBI Taxonomy" id="79912"/>
    <lineage>
        <taxon>Bacteria</taxon>
        <taxon>Bacillati</taxon>
        <taxon>Actinomycetota</taxon>
        <taxon>Actinomycetes</taxon>
        <taxon>Streptosporangiales</taxon>
        <taxon>Thermomonosporaceae</taxon>
        <taxon>Actinoallomurus</taxon>
    </lineage>
</organism>
<dbReference type="InterPro" id="IPR015943">
    <property type="entry name" value="WD40/YVTN_repeat-like_dom_sf"/>
</dbReference>
<dbReference type="SMART" id="SM00220">
    <property type="entry name" value="S_TKc"/>
    <property type="match status" value="1"/>
</dbReference>
<dbReference type="CDD" id="cd00200">
    <property type="entry name" value="WD40"/>
    <property type="match status" value="1"/>
</dbReference>
<keyword evidence="1 5" id="KW-0853">WD repeat</keyword>
<evidence type="ECO:0000256" key="3">
    <source>
        <dbReference type="ARBA" id="ARBA00022741"/>
    </source>
</evidence>
<reference evidence="10" key="1">
    <citation type="journal article" date="2019" name="Int. J. Syst. Evol. Microbiol.">
        <title>The Global Catalogue of Microorganisms (GCM) 10K type strain sequencing project: providing services to taxonomists for standard genome sequencing and annotation.</title>
        <authorList>
            <consortium name="The Broad Institute Genomics Platform"/>
            <consortium name="The Broad Institute Genome Sequencing Center for Infectious Disease"/>
            <person name="Wu L."/>
            <person name="Ma J."/>
        </authorList>
    </citation>
    <scope>NUCLEOTIDE SEQUENCE [LARGE SCALE GENOMIC DNA]</scope>
    <source>
        <strain evidence="10">JCM 3146</strain>
    </source>
</reference>
<protein>
    <recommendedName>
        <fullName evidence="8">Protein kinase domain-containing protein</fullName>
    </recommendedName>
</protein>
<feature type="repeat" description="WD" evidence="5">
    <location>
        <begin position="651"/>
        <end position="692"/>
    </location>
</feature>
<comment type="caution">
    <text evidence="9">The sequence shown here is derived from an EMBL/GenBank/DDBJ whole genome shotgun (WGS) entry which is preliminary data.</text>
</comment>
<dbReference type="PANTHER" id="PTHR19879">
    <property type="entry name" value="TRANSCRIPTION INITIATION FACTOR TFIID"/>
    <property type="match status" value="1"/>
</dbReference>
<evidence type="ECO:0000256" key="7">
    <source>
        <dbReference type="SAM" id="MobiDB-lite"/>
    </source>
</evidence>
<keyword evidence="4 6" id="KW-0067">ATP-binding</keyword>
<dbReference type="Gene3D" id="2.130.10.10">
    <property type="entry name" value="YVTN repeat-like/Quinoprotein amine dehydrogenase"/>
    <property type="match status" value="3"/>
</dbReference>
<dbReference type="PROSITE" id="PS50082">
    <property type="entry name" value="WD_REPEATS_2"/>
    <property type="match status" value="6"/>
</dbReference>
<feature type="compositionally biased region" description="Basic and acidic residues" evidence="7">
    <location>
        <begin position="296"/>
        <end position="310"/>
    </location>
</feature>
<feature type="region of interest" description="Disordered" evidence="7">
    <location>
        <begin position="400"/>
        <end position="432"/>
    </location>
</feature>
<evidence type="ECO:0000313" key="10">
    <source>
        <dbReference type="Proteomes" id="UP001501822"/>
    </source>
</evidence>
<dbReference type="SUPFAM" id="SSF50978">
    <property type="entry name" value="WD40 repeat-like"/>
    <property type="match status" value="1"/>
</dbReference>
<accession>A0ABP3G0C3</accession>
<dbReference type="InterPro" id="IPR011009">
    <property type="entry name" value="Kinase-like_dom_sf"/>
</dbReference>
<feature type="domain" description="Protein kinase" evidence="8">
    <location>
        <begin position="15"/>
        <end position="271"/>
    </location>
</feature>
<keyword evidence="10" id="KW-1185">Reference proteome</keyword>
<dbReference type="PRINTS" id="PR00320">
    <property type="entry name" value="GPROTEINBRPT"/>
</dbReference>
<dbReference type="Gene3D" id="3.30.200.20">
    <property type="entry name" value="Phosphorylase Kinase, domain 1"/>
    <property type="match status" value="1"/>
</dbReference>
<dbReference type="SMART" id="SM00320">
    <property type="entry name" value="WD40"/>
    <property type="match status" value="7"/>
</dbReference>
<dbReference type="InterPro" id="IPR001680">
    <property type="entry name" value="WD40_rpt"/>
</dbReference>
<dbReference type="Pfam" id="PF00400">
    <property type="entry name" value="WD40"/>
    <property type="match status" value="6"/>
</dbReference>
<evidence type="ECO:0000256" key="1">
    <source>
        <dbReference type="ARBA" id="ARBA00022574"/>
    </source>
</evidence>
<dbReference type="Pfam" id="PF00069">
    <property type="entry name" value="Pkinase"/>
    <property type="match status" value="1"/>
</dbReference>
<feature type="region of interest" description="Disordered" evidence="7">
    <location>
        <begin position="286"/>
        <end position="368"/>
    </location>
</feature>
<dbReference type="Proteomes" id="UP001501822">
    <property type="component" value="Unassembled WGS sequence"/>
</dbReference>
<feature type="repeat" description="WD" evidence="5">
    <location>
        <begin position="526"/>
        <end position="567"/>
    </location>
</feature>
<feature type="repeat" description="WD" evidence="5">
    <location>
        <begin position="490"/>
        <end position="524"/>
    </location>
</feature>
<feature type="repeat" description="WD" evidence="5">
    <location>
        <begin position="569"/>
        <end position="594"/>
    </location>
</feature>
<dbReference type="PROSITE" id="PS00108">
    <property type="entry name" value="PROTEIN_KINASE_ST"/>
    <property type="match status" value="1"/>
</dbReference>
<gene>
    <name evidence="9" type="ORF">GCM10010151_19210</name>
</gene>
<dbReference type="Gene3D" id="1.10.510.10">
    <property type="entry name" value="Transferase(Phosphotransferase) domain 1"/>
    <property type="match status" value="1"/>
</dbReference>
<feature type="binding site" evidence="6">
    <location>
        <position position="43"/>
    </location>
    <ligand>
        <name>ATP</name>
        <dbReference type="ChEBI" id="CHEBI:30616"/>
    </ligand>
</feature>
<dbReference type="RefSeq" id="WP_343884571.1">
    <property type="nucleotide sequence ID" value="NZ_BAAABM010000015.1"/>
</dbReference>
<dbReference type="InterPro" id="IPR008271">
    <property type="entry name" value="Ser/Thr_kinase_AS"/>
</dbReference>
<dbReference type="PROSITE" id="PS00678">
    <property type="entry name" value="WD_REPEATS_1"/>
    <property type="match status" value="2"/>
</dbReference>
<dbReference type="InterPro" id="IPR019775">
    <property type="entry name" value="WD40_repeat_CS"/>
</dbReference>
<name>A0ABP3G0C3_9ACTN</name>
<dbReference type="PANTHER" id="PTHR19879:SF9">
    <property type="entry name" value="TRANSCRIPTION INITIATION FACTOR TFIID SUBUNIT 5"/>
    <property type="match status" value="1"/>
</dbReference>
<dbReference type="InterPro" id="IPR017441">
    <property type="entry name" value="Protein_kinase_ATP_BS"/>
</dbReference>
<evidence type="ECO:0000313" key="9">
    <source>
        <dbReference type="EMBL" id="GAA0329538.1"/>
    </source>
</evidence>
<dbReference type="EMBL" id="BAAABM010000015">
    <property type="protein sequence ID" value="GAA0329538.1"/>
    <property type="molecule type" value="Genomic_DNA"/>
</dbReference>
<feature type="repeat" description="WD" evidence="5">
    <location>
        <begin position="617"/>
        <end position="649"/>
    </location>
</feature>
<dbReference type="PROSITE" id="PS50294">
    <property type="entry name" value="WD_REPEATS_REGION"/>
    <property type="match status" value="5"/>
</dbReference>
<evidence type="ECO:0000256" key="4">
    <source>
        <dbReference type="ARBA" id="ARBA00022840"/>
    </source>
</evidence>
<proteinExistence type="predicted"/>
<evidence type="ECO:0000256" key="2">
    <source>
        <dbReference type="ARBA" id="ARBA00022737"/>
    </source>
</evidence>